<dbReference type="PANTHER" id="PTHR40036">
    <property type="entry name" value="MACROCIN O-METHYLTRANSFERASE"/>
    <property type="match status" value="1"/>
</dbReference>
<dbReference type="InterPro" id="IPR008884">
    <property type="entry name" value="TylF_MeTrfase"/>
</dbReference>
<gene>
    <name evidence="1" type="ORF">A2938_00175</name>
</gene>
<evidence type="ECO:0000313" key="2">
    <source>
        <dbReference type="Proteomes" id="UP000177797"/>
    </source>
</evidence>
<comment type="caution">
    <text evidence="1">The sequence shown here is derived from an EMBL/GenBank/DDBJ whole genome shotgun (WGS) entry which is preliminary data.</text>
</comment>
<reference evidence="1 2" key="1">
    <citation type="journal article" date="2016" name="Nat. Commun.">
        <title>Thousands of microbial genomes shed light on interconnected biogeochemical processes in an aquifer system.</title>
        <authorList>
            <person name="Anantharaman K."/>
            <person name="Brown C.T."/>
            <person name="Hug L.A."/>
            <person name="Sharon I."/>
            <person name="Castelle C.J."/>
            <person name="Probst A.J."/>
            <person name="Thomas B.C."/>
            <person name="Singh A."/>
            <person name="Wilkins M.J."/>
            <person name="Karaoz U."/>
            <person name="Brodie E.L."/>
            <person name="Williams K.H."/>
            <person name="Hubbard S.S."/>
            <person name="Banfield J.F."/>
        </authorList>
    </citation>
    <scope>NUCLEOTIDE SEQUENCE [LARGE SCALE GENOMIC DNA]</scope>
</reference>
<dbReference type="PANTHER" id="PTHR40036:SF1">
    <property type="entry name" value="MACROCIN O-METHYLTRANSFERASE"/>
    <property type="match status" value="1"/>
</dbReference>
<protein>
    <recommendedName>
        <fullName evidence="3">Macrocin O-methyltransferase</fullName>
    </recommendedName>
</protein>
<dbReference type="AlphaFoldDB" id="A0A1G2NDT2"/>
<dbReference type="InterPro" id="IPR029063">
    <property type="entry name" value="SAM-dependent_MTases_sf"/>
</dbReference>
<proteinExistence type="predicted"/>
<evidence type="ECO:0000313" key="1">
    <source>
        <dbReference type="EMBL" id="OHA34224.1"/>
    </source>
</evidence>
<dbReference type="EMBL" id="MHSA01000014">
    <property type="protein sequence ID" value="OHA34224.1"/>
    <property type="molecule type" value="Genomic_DNA"/>
</dbReference>
<organism evidence="1 2">
    <name type="scientific">Candidatus Taylorbacteria bacterium RIFCSPLOWO2_01_FULL_48_100</name>
    <dbReference type="NCBI Taxonomy" id="1802322"/>
    <lineage>
        <taxon>Bacteria</taxon>
        <taxon>Candidatus Tayloriibacteriota</taxon>
    </lineage>
</organism>
<dbReference type="Proteomes" id="UP000177797">
    <property type="component" value="Unassembled WGS sequence"/>
</dbReference>
<evidence type="ECO:0008006" key="3">
    <source>
        <dbReference type="Google" id="ProtNLM"/>
    </source>
</evidence>
<dbReference type="SUPFAM" id="SSF53335">
    <property type="entry name" value="S-adenosyl-L-methionine-dependent methyltransferases"/>
    <property type="match status" value="1"/>
</dbReference>
<dbReference type="Gene3D" id="3.40.50.150">
    <property type="entry name" value="Vaccinia Virus protein VP39"/>
    <property type="match status" value="1"/>
</dbReference>
<accession>A0A1G2NDT2</accession>
<dbReference type="Pfam" id="PF05711">
    <property type="entry name" value="TylF"/>
    <property type="match status" value="1"/>
</dbReference>
<name>A0A1G2NDT2_9BACT</name>
<sequence length="218" mass="24382">MKIGNYRLVNIKNEIHPELFTVKEAKALLYMERVFQAIGKKDGAFVECGVGKGRTFAVLAILSALEGKERKIIGFDSFSGFPEPSYKDQSPRQAKKGDWHITSPEIIRKRLVASGISLEVQNGIVEIIPGFFEQTLSSWRAQPIALLHLDVDLYDSYKICLETLYPHVVSGGAVLFDEYINSENKWPGAVLAIDEFFLSLPVAPKKDDASGKYYVIKP</sequence>